<feature type="region of interest" description="Disordered" evidence="1">
    <location>
        <begin position="334"/>
        <end position="394"/>
    </location>
</feature>
<keyword evidence="2" id="KW-0472">Membrane</keyword>
<evidence type="ECO:0008006" key="5">
    <source>
        <dbReference type="Google" id="ProtNLM"/>
    </source>
</evidence>
<feature type="transmembrane region" description="Helical" evidence="2">
    <location>
        <begin position="162"/>
        <end position="183"/>
    </location>
</feature>
<name>A0ABQ5K2M4_9EUKA</name>
<feature type="compositionally biased region" description="Polar residues" evidence="1">
    <location>
        <begin position="334"/>
        <end position="343"/>
    </location>
</feature>
<feature type="transmembrane region" description="Helical" evidence="2">
    <location>
        <begin position="246"/>
        <end position="265"/>
    </location>
</feature>
<evidence type="ECO:0000256" key="2">
    <source>
        <dbReference type="SAM" id="Phobius"/>
    </source>
</evidence>
<keyword evidence="4" id="KW-1185">Reference proteome</keyword>
<evidence type="ECO:0000313" key="4">
    <source>
        <dbReference type="Proteomes" id="UP001057375"/>
    </source>
</evidence>
<evidence type="ECO:0000313" key="3">
    <source>
        <dbReference type="EMBL" id="GKT26376.1"/>
    </source>
</evidence>
<dbReference type="EMBL" id="BQXS01012650">
    <property type="protein sequence ID" value="GKT26376.1"/>
    <property type="molecule type" value="Genomic_DNA"/>
</dbReference>
<organism evidence="3 4">
    <name type="scientific">Aduncisulcus paluster</name>
    <dbReference type="NCBI Taxonomy" id="2918883"/>
    <lineage>
        <taxon>Eukaryota</taxon>
        <taxon>Metamonada</taxon>
        <taxon>Carpediemonas-like organisms</taxon>
        <taxon>Aduncisulcus</taxon>
    </lineage>
</organism>
<protein>
    <recommendedName>
        <fullName evidence="5">DUF4203 domain-containing protein</fullName>
    </recommendedName>
</protein>
<sequence length="394" mass="44282">MSFLTKRAFNVLIFVAFFVIWFPQIVYSRSSNSSFASPSVTDSISPKSVTLENAEGDRFVPQIVIGEVALILIDCFSIGWIIFLIIFLPMCECEEMILFLVQTTPSILSGFLLVCFSTILNSSEHQGWVVVGMVSGLVNFFFGLVAWGSFGADDTDPKDRDTVHHVCAFFSYFCCGASLALWIYFSSDLYLVAIFILVFDVALAIFIDLSYLDEEKAGYLFSFMISVSSFIPCLTLSIIGFKSGNICLTNIGTILIIAVSCLILYSKVLRGYDILIGVLYALAGLSCILFDYGWYYSVNSLWIIGAIAGILLVFYIPIRSVAKISGVRFNSSYQGRQSSNYSQSKKEKKERKKKKEKKKEKKKKKEEKKEKEKPGLLSNIREKDYQDLSDELLV</sequence>
<feature type="transmembrane region" description="Helical" evidence="2">
    <location>
        <begin position="97"/>
        <end position="120"/>
    </location>
</feature>
<dbReference type="Proteomes" id="UP001057375">
    <property type="component" value="Unassembled WGS sequence"/>
</dbReference>
<feature type="transmembrane region" description="Helical" evidence="2">
    <location>
        <begin position="189"/>
        <end position="207"/>
    </location>
</feature>
<feature type="compositionally biased region" description="Basic residues" evidence="1">
    <location>
        <begin position="346"/>
        <end position="366"/>
    </location>
</feature>
<feature type="compositionally biased region" description="Basic and acidic residues" evidence="1">
    <location>
        <begin position="367"/>
        <end position="386"/>
    </location>
</feature>
<feature type="transmembrane region" description="Helical" evidence="2">
    <location>
        <begin position="68"/>
        <end position="90"/>
    </location>
</feature>
<keyword evidence="2" id="KW-1133">Transmembrane helix</keyword>
<feature type="transmembrane region" description="Helical" evidence="2">
    <location>
        <begin position="301"/>
        <end position="318"/>
    </location>
</feature>
<comment type="caution">
    <text evidence="3">The sequence shown here is derived from an EMBL/GenBank/DDBJ whole genome shotgun (WGS) entry which is preliminary data.</text>
</comment>
<reference evidence="3" key="1">
    <citation type="submission" date="2022-03" db="EMBL/GenBank/DDBJ databases">
        <title>Draft genome sequence of Aduncisulcus paluster, a free-living microaerophilic Fornicata.</title>
        <authorList>
            <person name="Yuyama I."/>
            <person name="Kume K."/>
            <person name="Tamura T."/>
            <person name="Inagaki Y."/>
            <person name="Hashimoto T."/>
        </authorList>
    </citation>
    <scope>NUCLEOTIDE SEQUENCE</scope>
    <source>
        <strain evidence="3">NY0171</strain>
    </source>
</reference>
<keyword evidence="2" id="KW-0812">Transmembrane</keyword>
<feature type="transmembrane region" description="Helical" evidence="2">
    <location>
        <begin position="219"/>
        <end position="240"/>
    </location>
</feature>
<evidence type="ECO:0000256" key="1">
    <source>
        <dbReference type="SAM" id="MobiDB-lite"/>
    </source>
</evidence>
<accession>A0ABQ5K2M4</accession>
<feature type="transmembrane region" description="Helical" evidence="2">
    <location>
        <begin position="126"/>
        <end position="150"/>
    </location>
</feature>
<feature type="transmembrane region" description="Helical" evidence="2">
    <location>
        <begin position="272"/>
        <end position="295"/>
    </location>
</feature>
<proteinExistence type="predicted"/>
<gene>
    <name evidence="3" type="ORF">ADUPG1_013338</name>
</gene>